<proteinExistence type="predicted"/>
<keyword evidence="1" id="KW-0436">Ligase</keyword>
<dbReference type="Gene3D" id="3.40.50.300">
    <property type="entry name" value="P-loop containing nucleotide triphosphate hydrolases"/>
    <property type="match status" value="1"/>
</dbReference>
<evidence type="ECO:0000256" key="3">
    <source>
        <dbReference type="ARBA" id="ARBA00022840"/>
    </source>
</evidence>
<dbReference type="EMBL" id="BART01003128">
    <property type="protein sequence ID" value="GAG72309.1"/>
    <property type="molecule type" value="Genomic_DNA"/>
</dbReference>
<evidence type="ECO:0000256" key="1">
    <source>
        <dbReference type="ARBA" id="ARBA00022598"/>
    </source>
</evidence>
<dbReference type="PRINTS" id="PR00449">
    <property type="entry name" value="RASTRNSFRMNG"/>
</dbReference>
<feature type="non-terminal residue" evidence="5">
    <location>
        <position position="270"/>
    </location>
</feature>
<gene>
    <name evidence="5" type="ORF">S01H4_08890</name>
</gene>
<evidence type="ECO:0000259" key="4">
    <source>
        <dbReference type="PROSITE" id="PS50975"/>
    </source>
</evidence>
<reference evidence="5" key="1">
    <citation type="journal article" date="2014" name="Front. Microbiol.">
        <title>High frequency of phylogenetically diverse reductive dehalogenase-homologous genes in deep subseafloor sedimentary metagenomes.</title>
        <authorList>
            <person name="Kawai M."/>
            <person name="Futagami T."/>
            <person name="Toyoda A."/>
            <person name="Takaki Y."/>
            <person name="Nishi S."/>
            <person name="Hori S."/>
            <person name="Arai W."/>
            <person name="Tsubouchi T."/>
            <person name="Morono Y."/>
            <person name="Uchiyama I."/>
            <person name="Ito T."/>
            <person name="Fujiyama A."/>
            <person name="Inagaki F."/>
            <person name="Takami H."/>
        </authorList>
    </citation>
    <scope>NUCLEOTIDE SEQUENCE</scope>
    <source>
        <strain evidence="5">Expedition CK06-06</strain>
    </source>
</reference>
<dbReference type="AlphaFoldDB" id="X0ZSL6"/>
<protein>
    <recommendedName>
        <fullName evidence="4">ATP-grasp domain-containing protein</fullName>
    </recommendedName>
</protein>
<dbReference type="Pfam" id="PF13549">
    <property type="entry name" value="ATP-grasp_5"/>
    <property type="match status" value="1"/>
</dbReference>
<comment type="caution">
    <text evidence="5">The sequence shown here is derived from an EMBL/GenBank/DDBJ whole genome shotgun (WGS) entry which is preliminary data.</text>
</comment>
<dbReference type="PROSITE" id="PS50975">
    <property type="entry name" value="ATP_GRASP"/>
    <property type="match status" value="1"/>
</dbReference>
<dbReference type="GO" id="GO:0005524">
    <property type="term" value="F:ATP binding"/>
    <property type="evidence" value="ECO:0007669"/>
    <property type="project" value="UniProtKB-KW"/>
</dbReference>
<dbReference type="SUPFAM" id="SSF103196">
    <property type="entry name" value="Roadblock/LC7 domain"/>
    <property type="match status" value="1"/>
</dbReference>
<dbReference type="GO" id="GO:0016874">
    <property type="term" value="F:ligase activity"/>
    <property type="evidence" value="ECO:0007669"/>
    <property type="project" value="UniProtKB-KW"/>
</dbReference>
<dbReference type="PANTHER" id="PTHR43334:SF1">
    <property type="entry name" value="3-HYDROXYPROPIONATE--COA LIGASE [ADP-FORMING]"/>
    <property type="match status" value="1"/>
</dbReference>
<dbReference type="SUPFAM" id="SSF56059">
    <property type="entry name" value="Glutathione synthetase ATP-binding domain-like"/>
    <property type="match status" value="1"/>
</dbReference>
<organism evidence="5">
    <name type="scientific">marine sediment metagenome</name>
    <dbReference type="NCBI Taxonomy" id="412755"/>
    <lineage>
        <taxon>unclassified sequences</taxon>
        <taxon>metagenomes</taxon>
        <taxon>ecological metagenomes</taxon>
    </lineage>
</organism>
<keyword evidence="3" id="KW-0067">ATP-binding</keyword>
<dbReference type="InterPro" id="IPR011761">
    <property type="entry name" value="ATP-grasp"/>
</dbReference>
<dbReference type="SUPFAM" id="SSF52540">
    <property type="entry name" value="P-loop containing nucleoside triphosphate hydrolases"/>
    <property type="match status" value="1"/>
</dbReference>
<dbReference type="Gene3D" id="3.30.1490.20">
    <property type="entry name" value="ATP-grasp fold, A domain"/>
    <property type="match status" value="1"/>
</dbReference>
<evidence type="ECO:0000256" key="2">
    <source>
        <dbReference type="ARBA" id="ARBA00022741"/>
    </source>
</evidence>
<evidence type="ECO:0000313" key="5">
    <source>
        <dbReference type="EMBL" id="GAG72309.1"/>
    </source>
</evidence>
<dbReference type="InterPro" id="IPR027417">
    <property type="entry name" value="P-loop_NTPase"/>
</dbReference>
<dbReference type="GO" id="GO:0046872">
    <property type="term" value="F:metal ion binding"/>
    <property type="evidence" value="ECO:0007669"/>
    <property type="project" value="InterPro"/>
</dbReference>
<accession>X0ZSL6</accession>
<feature type="domain" description="ATP-grasp" evidence="4">
    <location>
        <begin position="24"/>
        <end position="60"/>
    </location>
</feature>
<keyword evidence="2" id="KW-0547">Nucleotide-binding</keyword>
<sequence length="270" mass="30382">MNISELLKKKLESNQTVLTEFESKNLLKEIGIPIPDQELATTKEETLTVAKRIGFPIVLKLMAEDIVHKSDTGAVKLNIKNDGLLFSKYSKFEGTAQEDKESEDIYGAFTAIVENLLDKISLEYKTGRYGSGSFETEDNRIIYLEAGSEAILLLVCDYETNLNTLFPIAYLVVEKIAQLLENSFDFKFNSLEIPDLNIYDTFSIGLDKFSIQESKSIINGVTPTHKFEKSKQIEKLFKLIVLGSAAIGKTTLVNQFLKKEDIIDYRPTLG</sequence>
<dbReference type="InterPro" id="IPR013815">
    <property type="entry name" value="ATP_grasp_subdomain_1"/>
</dbReference>
<dbReference type="PANTHER" id="PTHR43334">
    <property type="entry name" value="ACETATE--COA LIGASE [ADP-FORMING]"/>
    <property type="match status" value="1"/>
</dbReference>
<dbReference type="InterPro" id="IPR051538">
    <property type="entry name" value="Acyl-CoA_Synth/Transferase"/>
</dbReference>
<name>X0ZSL6_9ZZZZ</name>